<dbReference type="PANTHER" id="PTHR47129:SF1">
    <property type="entry name" value="NMRA-LIKE DOMAIN-CONTAINING PROTEIN"/>
    <property type="match status" value="1"/>
</dbReference>
<feature type="domain" description="NAD(P)-binding" evidence="1">
    <location>
        <begin position="7"/>
        <end position="185"/>
    </location>
</feature>
<dbReference type="Gene3D" id="3.40.50.720">
    <property type="entry name" value="NAD(P)-binding Rossmann-like Domain"/>
    <property type="match status" value="1"/>
</dbReference>
<reference evidence="2 3" key="1">
    <citation type="journal article" date="2022" name="BMC Genomics">
        <title>Comparative genome analysis of mycobacteria focusing on tRNA and non-coding RNA.</title>
        <authorList>
            <person name="Behra P.R.K."/>
            <person name="Pettersson B.M.F."/>
            <person name="Ramesh M."/>
            <person name="Das S."/>
            <person name="Dasgupta S."/>
            <person name="Kirsebom L.A."/>
        </authorList>
    </citation>
    <scope>NUCLEOTIDE SEQUENCE [LARGE SCALE GENOMIC DNA]</scope>
    <source>
        <strain evidence="2 3">DSM 44078</strain>
    </source>
</reference>
<comment type="caution">
    <text evidence="2">The sequence shown here is derived from an EMBL/GenBank/DDBJ whole genome shotgun (WGS) entry which is preliminary data.</text>
</comment>
<sequence>MSIGVTGASGLLGRRVAARLLDAVDPAEVVLTSRSVDSLSEFAARGARIRRIDFTEPATLADAFADVDRLLLVSTDSVGDRVAGHLAAIAAAAAAGVELVVYTSVPEPVDVNPALVVPDHRATEDALRASGMKWISLRNNLYADIQLPTIEHAAASGKFVTNVGDGRAAYVTRDDCAAAAVGALTGLAADDTAYDVTGPEALSAHDLARLAGPAVEVVDVDDTTYESGLVTAGLPRGVAQLLTSFGASIREGYLSAVTPAVEHLTGAKPAPLSSLLP</sequence>
<gene>
    <name evidence="2" type="ORF">H7J73_23810</name>
</gene>
<dbReference type="PANTHER" id="PTHR47129">
    <property type="entry name" value="QUINONE OXIDOREDUCTASE 2"/>
    <property type="match status" value="1"/>
</dbReference>
<organism evidence="2 3">
    <name type="scientific">Mycolicibacterium komossense</name>
    <dbReference type="NCBI Taxonomy" id="1779"/>
    <lineage>
        <taxon>Bacteria</taxon>
        <taxon>Bacillati</taxon>
        <taxon>Actinomycetota</taxon>
        <taxon>Actinomycetes</taxon>
        <taxon>Mycobacteriales</taxon>
        <taxon>Mycobacteriaceae</taxon>
        <taxon>Mycolicibacterium</taxon>
    </lineage>
</organism>
<dbReference type="Pfam" id="PF13460">
    <property type="entry name" value="NAD_binding_10"/>
    <property type="match status" value="1"/>
</dbReference>
<dbReference type="EMBL" id="JACKTY010000039">
    <property type="protein sequence ID" value="MCV7229046.1"/>
    <property type="molecule type" value="Genomic_DNA"/>
</dbReference>
<dbReference type="InterPro" id="IPR036291">
    <property type="entry name" value="NAD(P)-bd_dom_sf"/>
</dbReference>
<dbReference type="SUPFAM" id="SSF51735">
    <property type="entry name" value="NAD(P)-binding Rossmann-fold domains"/>
    <property type="match status" value="1"/>
</dbReference>
<dbReference type="Proteomes" id="UP001526201">
    <property type="component" value="Unassembled WGS sequence"/>
</dbReference>
<proteinExistence type="predicted"/>
<name>A0ABT3CHX7_9MYCO</name>
<evidence type="ECO:0000313" key="2">
    <source>
        <dbReference type="EMBL" id="MCV7229046.1"/>
    </source>
</evidence>
<keyword evidence="3" id="KW-1185">Reference proteome</keyword>
<protein>
    <submittedName>
        <fullName evidence="2">NAD(P)H-binding protein</fullName>
    </submittedName>
</protein>
<accession>A0ABT3CHX7</accession>
<evidence type="ECO:0000259" key="1">
    <source>
        <dbReference type="Pfam" id="PF13460"/>
    </source>
</evidence>
<dbReference type="InterPro" id="IPR052718">
    <property type="entry name" value="NmrA-type_oxidoreductase"/>
</dbReference>
<dbReference type="InterPro" id="IPR016040">
    <property type="entry name" value="NAD(P)-bd_dom"/>
</dbReference>
<evidence type="ECO:0000313" key="3">
    <source>
        <dbReference type="Proteomes" id="UP001526201"/>
    </source>
</evidence>
<dbReference type="RefSeq" id="WP_264070244.1">
    <property type="nucleotide sequence ID" value="NZ_JACKTY010000039.1"/>
</dbReference>
<dbReference type="Gene3D" id="3.90.25.10">
    <property type="entry name" value="UDP-galactose 4-epimerase, domain 1"/>
    <property type="match status" value="1"/>
</dbReference>